<dbReference type="Pfam" id="PF13205">
    <property type="entry name" value="Big_5"/>
    <property type="match status" value="1"/>
</dbReference>
<comment type="caution">
    <text evidence="3">The sequence shown here is derived from an EMBL/GenBank/DDBJ whole genome shotgun (WGS) entry which is preliminary data.</text>
</comment>
<sequence>MSSRFNLLSVSVFLSLWMLLGNCYFNPAVQMVVNPTVAEEPDVASAGFIAALATPPALPSPYFSLVSSSPADGEDLITSQSTISFTFSETLDLDIPNASTWIATNILQAQPLLNFNPTVTISDNKFDLSLSSAIGPGFTYIITFGSGIKVKSGKPLAPGTKVTFTCNGCTPT</sequence>
<protein>
    <recommendedName>
        <fullName evidence="2">SbsA Ig-like domain-containing protein</fullName>
    </recommendedName>
</protein>
<proteinExistence type="predicted"/>
<accession>A0A4R9I640</accession>
<evidence type="ECO:0000313" key="3">
    <source>
        <dbReference type="EMBL" id="TGK81430.1"/>
    </source>
</evidence>
<keyword evidence="4" id="KW-1185">Reference proteome</keyword>
<dbReference type="RefSeq" id="WP_135601318.1">
    <property type="nucleotide sequence ID" value="NZ_RQFK01000026.1"/>
</dbReference>
<dbReference type="AlphaFoldDB" id="A0A4R9I640"/>
<dbReference type="InterPro" id="IPR032812">
    <property type="entry name" value="SbsA_Ig"/>
</dbReference>
<reference evidence="3" key="1">
    <citation type="journal article" date="2019" name="PLoS Negl. Trop. Dis.">
        <title>Revisiting the worldwide diversity of Leptospira species in the environment.</title>
        <authorList>
            <person name="Vincent A.T."/>
            <person name="Schiettekatte O."/>
            <person name="Bourhy P."/>
            <person name="Veyrier F.J."/>
            <person name="Picardeau M."/>
        </authorList>
    </citation>
    <scope>NUCLEOTIDE SEQUENCE [LARGE SCALE GENOMIC DNA]</scope>
    <source>
        <strain evidence="3">201800287</strain>
    </source>
</reference>
<name>A0A4R9I640_9LEPT</name>
<feature type="domain" description="SbsA Ig-like" evidence="2">
    <location>
        <begin position="64"/>
        <end position="165"/>
    </location>
</feature>
<evidence type="ECO:0000259" key="2">
    <source>
        <dbReference type="Pfam" id="PF13205"/>
    </source>
</evidence>
<gene>
    <name evidence="3" type="ORF">EHQ24_08915</name>
</gene>
<keyword evidence="1" id="KW-0732">Signal</keyword>
<evidence type="ECO:0000256" key="1">
    <source>
        <dbReference type="ARBA" id="ARBA00022729"/>
    </source>
</evidence>
<organism evidence="3 4">
    <name type="scientific">Leptospira noumeaensis</name>
    <dbReference type="NCBI Taxonomy" id="2484964"/>
    <lineage>
        <taxon>Bacteria</taxon>
        <taxon>Pseudomonadati</taxon>
        <taxon>Spirochaetota</taxon>
        <taxon>Spirochaetia</taxon>
        <taxon>Leptospirales</taxon>
        <taxon>Leptospiraceae</taxon>
        <taxon>Leptospira</taxon>
    </lineage>
</organism>
<dbReference type="Proteomes" id="UP000298009">
    <property type="component" value="Unassembled WGS sequence"/>
</dbReference>
<dbReference type="OrthoDB" id="332347at2"/>
<evidence type="ECO:0000313" key="4">
    <source>
        <dbReference type="Proteomes" id="UP000298009"/>
    </source>
</evidence>
<dbReference type="EMBL" id="RQFK01000026">
    <property type="protein sequence ID" value="TGK81430.1"/>
    <property type="molecule type" value="Genomic_DNA"/>
</dbReference>